<dbReference type="Gene3D" id="3.40.50.1000">
    <property type="entry name" value="HAD superfamily/HAD-like"/>
    <property type="match status" value="1"/>
</dbReference>
<dbReference type="InterPro" id="IPR023198">
    <property type="entry name" value="PGP-like_dom2"/>
</dbReference>
<comment type="caution">
    <text evidence="1">The sequence shown here is derived from an EMBL/GenBank/DDBJ whole genome shotgun (WGS) entry which is preliminary data.</text>
</comment>
<dbReference type="SFLD" id="SFLDF00035">
    <property type="entry name" value="phosphoglycolate_phosphatase"/>
    <property type="match status" value="1"/>
</dbReference>
<dbReference type="SFLD" id="SFLDG01129">
    <property type="entry name" value="C1.5:_HAD__Beta-PGM__Phosphata"/>
    <property type="match status" value="1"/>
</dbReference>
<accession>A0A401JC21</accession>
<dbReference type="Proteomes" id="UP000286806">
    <property type="component" value="Unassembled WGS sequence"/>
</dbReference>
<sequence length="252" mass="27771">MELQALLFDVDGTLADTERDGHRMAFNAAFREYGLDWDWDVALYGKLLAVTGGKERMQYYVSHFRTDYAPAADFADLVAELHRAKTRHYTELLSHGEIPMRPGVKRLLHEARSAGLRLAIATTTTPENVTALLRHSLAEDASNWFEVIAAGDIVPAKKPAPDIYVWALQQMKLSPEACFAFEDSENGIRSSLNAGLKTLVTINDYTSDHDFSGAAAVLSDLGEPGHTPRVIHGSLHGQSCVNLAAIRAWHAE</sequence>
<dbReference type="InterPro" id="IPR006439">
    <property type="entry name" value="HAD-SF_hydro_IA"/>
</dbReference>
<dbReference type="SUPFAM" id="SSF56784">
    <property type="entry name" value="HAD-like"/>
    <property type="match status" value="1"/>
</dbReference>
<dbReference type="PANTHER" id="PTHR42896:SF2">
    <property type="entry name" value="CBBY-LIKE PROTEIN"/>
    <property type="match status" value="1"/>
</dbReference>
<dbReference type="AlphaFoldDB" id="A0A401JC21"/>
<dbReference type="Pfam" id="PF00702">
    <property type="entry name" value="Hydrolase"/>
    <property type="match status" value="1"/>
</dbReference>
<dbReference type="OrthoDB" id="5293434at2"/>
<gene>
    <name evidence="1" type="ORF">SFMTTN_1035</name>
</gene>
<reference evidence="1 2" key="1">
    <citation type="journal article" date="2019" name="Front. Microbiol.">
        <title>Genomes of Neutrophilic Sulfur-Oxidizing Chemolithoautotrophs Representing 9 Proteobacterial Species From 8 Genera.</title>
        <authorList>
            <person name="Watanabe T."/>
            <person name="Kojima H."/>
            <person name="Umezawa K."/>
            <person name="Hori C."/>
            <person name="Takasuka T.E."/>
            <person name="Kato Y."/>
            <person name="Fukui M."/>
        </authorList>
    </citation>
    <scope>NUCLEOTIDE SEQUENCE [LARGE SCALE GENOMIC DNA]</scope>
    <source>
        <strain evidence="1 2">TTN</strain>
    </source>
</reference>
<keyword evidence="2" id="KW-1185">Reference proteome</keyword>
<name>A0A401JC21_9PROT</name>
<dbReference type="RefSeq" id="WP_124704051.1">
    <property type="nucleotide sequence ID" value="NZ_BGOW01000006.1"/>
</dbReference>
<dbReference type="PANTHER" id="PTHR42896">
    <property type="entry name" value="XYLULOSE-1,5-BISPHOSPHATE (XUBP) PHOSPHATASE"/>
    <property type="match status" value="1"/>
</dbReference>
<dbReference type="CDD" id="cd07528">
    <property type="entry name" value="HAD_CbbY-like"/>
    <property type="match status" value="1"/>
</dbReference>
<dbReference type="InterPro" id="IPR023214">
    <property type="entry name" value="HAD_sf"/>
</dbReference>
<dbReference type="InterPro" id="IPR044999">
    <property type="entry name" value="CbbY-like"/>
</dbReference>
<protein>
    <recommendedName>
        <fullName evidence="3">HAD family hydrolase</fullName>
    </recommendedName>
</protein>
<dbReference type="InterPro" id="IPR036412">
    <property type="entry name" value="HAD-like_sf"/>
</dbReference>
<organism evidence="1 2">
    <name type="scientific">Sulfuriferula multivorans</name>
    <dbReference type="NCBI Taxonomy" id="1559896"/>
    <lineage>
        <taxon>Bacteria</taxon>
        <taxon>Pseudomonadati</taxon>
        <taxon>Pseudomonadota</taxon>
        <taxon>Betaproteobacteria</taxon>
        <taxon>Nitrosomonadales</taxon>
        <taxon>Sulfuricellaceae</taxon>
        <taxon>Sulfuriferula</taxon>
    </lineage>
</organism>
<dbReference type="SFLD" id="SFLDG01135">
    <property type="entry name" value="C1.5.6:_HAD__Beta-PGM__Phospha"/>
    <property type="match status" value="1"/>
</dbReference>
<proteinExistence type="predicted"/>
<dbReference type="GO" id="GO:0016787">
    <property type="term" value="F:hydrolase activity"/>
    <property type="evidence" value="ECO:0007669"/>
    <property type="project" value="InterPro"/>
</dbReference>
<evidence type="ECO:0000313" key="2">
    <source>
        <dbReference type="Proteomes" id="UP000286806"/>
    </source>
</evidence>
<dbReference type="NCBIfam" id="TIGR01509">
    <property type="entry name" value="HAD-SF-IA-v3"/>
    <property type="match status" value="1"/>
</dbReference>
<dbReference type="Gene3D" id="1.10.150.240">
    <property type="entry name" value="Putative phosphatase, domain 2"/>
    <property type="match status" value="1"/>
</dbReference>
<dbReference type="SFLD" id="SFLDS00003">
    <property type="entry name" value="Haloacid_Dehalogenase"/>
    <property type="match status" value="1"/>
</dbReference>
<evidence type="ECO:0008006" key="3">
    <source>
        <dbReference type="Google" id="ProtNLM"/>
    </source>
</evidence>
<dbReference type="EMBL" id="BGOW01000006">
    <property type="protein sequence ID" value="GBL45228.1"/>
    <property type="molecule type" value="Genomic_DNA"/>
</dbReference>
<evidence type="ECO:0000313" key="1">
    <source>
        <dbReference type="EMBL" id="GBL45228.1"/>
    </source>
</evidence>
<dbReference type="PRINTS" id="PR00413">
    <property type="entry name" value="HADHALOGNASE"/>
</dbReference>